<name>A0ACC0LYX6_RHOML</name>
<proteinExistence type="predicted"/>
<dbReference type="Proteomes" id="UP001062846">
    <property type="component" value="Chromosome 10"/>
</dbReference>
<organism evidence="1 2">
    <name type="scientific">Rhododendron molle</name>
    <name type="common">Chinese azalea</name>
    <name type="synonym">Azalea mollis</name>
    <dbReference type="NCBI Taxonomy" id="49168"/>
    <lineage>
        <taxon>Eukaryota</taxon>
        <taxon>Viridiplantae</taxon>
        <taxon>Streptophyta</taxon>
        <taxon>Embryophyta</taxon>
        <taxon>Tracheophyta</taxon>
        <taxon>Spermatophyta</taxon>
        <taxon>Magnoliopsida</taxon>
        <taxon>eudicotyledons</taxon>
        <taxon>Gunneridae</taxon>
        <taxon>Pentapetalae</taxon>
        <taxon>asterids</taxon>
        <taxon>Ericales</taxon>
        <taxon>Ericaceae</taxon>
        <taxon>Ericoideae</taxon>
        <taxon>Rhodoreae</taxon>
        <taxon>Rhododendron</taxon>
    </lineage>
</organism>
<protein>
    <submittedName>
        <fullName evidence="1">Uncharacterized protein</fullName>
    </submittedName>
</protein>
<dbReference type="EMBL" id="CM046397">
    <property type="protein sequence ID" value="KAI8533569.1"/>
    <property type="molecule type" value="Genomic_DNA"/>
</dbReference>
<comment type="caution">
    <text evidence="1">The sequence shown here is derived from an EMBL/GenBank/DDBJ whole genome shotgun (WGS) entry which is preliminary data.</text>
</comment>
<evidence type="ECO:0000313" key="2">
    <source>
        <dbReference type="Proteomes" id="UP001062846"/>
    </source>
</evidence>
<gene>
    <name evidence="1" type="ORF">RHMOL_Rhmol10G0020600</name>
</gene>
<reference evidence="1" key="1">
    <citation type="submission" date="2022-02" db="EMBL/GenBank/DDBJ databases">
        <title>Plant Genome Project.</title>
        <authorList>
            <person name="Zhang R.-G."/>
        </authorList>
    </citation>
    <scope>NUCLEOTIDE SEQUENCE</scope>
    <source>
        <strain evidence="1">AT1</strain>
    </source>
</reference>
<keyword evidence="2" id="KW-1185">Reference proteome</keyword>
<sequence>MLPLPPKIPTGRDRPWIVKVITLQSRSPLRPSRPMIFVYLFRYLPIVILRDQCVIVKPVEENGQVFSAQSTQSKNTA</sequence>
<evidence type="ECO:0000313" key="1">
    <source>
        <dbReference type="EMBL" id="KAI8533569.1"/>
    </source>
</evidence>
<accession>A0ACC0LYX6</accession>